<evidence type="ECO:0000256" key="5">
    <source>
        <dbReference type="ARBA" id="ARBA00023277"/>
    </source>
</evidence>
<evidence type="ECO:0000256" key="1">
    <source>
        <dbReference type="ARBA" id="ARBA00001946"/>
    </source>
</evidence>
<evidence type="ECO:0000256" key="4">
    <source>
        <dbReference type="ARBA" id="ARBA00022842"/>
    </source>
</evidence>
<dbReference type="Proteomes" id="UP000014227">
    <property type="component" value="Chromosome I"/>
</dbReference>
<proteinExistence type="predicted"/>
<dbReference type="OrthoDB" id="9774177at2"/>
<name>S0EUX2_CHTCT</name>
<dbReference type="InterPro" id="IPR011330">
    <property type="entry name" value="Glyco_hydro/deAcase_b/a-brl"/>
</dbReference>
<dbReference type="Pfam" id="PF04794">
    <property type="entry name" value="YdjC"/>
    <property type="match status" value="1"/>
</dbReference>
<keyword evidence="2" id="KW-0479">Metal-binding</keyword>
<dbReference type="KEGG" id="ccz:CCALI_01705"/>
<dbReference type="GO" id="GO:0005975">
    <property type="term" value="P:carbohydrate metabolic process"/>
    <property type="evidence" value="ECO:0007669"/>
    <property type="project" value="InterPro"/>
</dbReference>
<comment type="cofactor">
    <cofactor evidence="1">
        <name>Mg(2+)</name>
        <dbReference type="ChEBI" id="CHEBI:18420"/>
    </cofactor>
</comment>
<dbReference type="GO" id="GO:0019213">
    <property type="term" value="F:deacetylase activity"/>
    <property type="evidence" value="ECO:0007669"/>
    <property type="project" value="TreeGrafter"/>
</dbReference>
<dbReference type="PANTHER" id="PTHR31609:SF1">
    <property type="entry name" value="CARBOHYDRATE DEACETYLASE"/>
    <property type="match status" value="1"/>
</dbReference>
<dbReference type="GO" id="GO:0046872">
    <property type="term" value="F:metal ion binding"/>
    <property type="evidence" value="ECO:0007669"/>
    <property type="project" value="UniProtKB-KW"/>
</dbReference>
<protein>
    <submittedName>
        <fullName evidence="6">Hopanoid biosynthesis associated protein HpnK</fullName>
    </submittedName>
</protein>
<dbReference type="RefSeq" id="WP_016483049.1">
    <property type="nucleotide sequence ID" value="NC_021487.1"/>
</dbReference>
<evidence type="ECO:0000256" key="3">
    <source>
        <dbReference type="ARBA" id="ARBA00022801"/>
    </source>
</evidence>
<keyword evidence="7" id="KW-1185">Reference proteome</keyword>
<dbReference type="AlphaFoldDB" id="S0EUX2"/>
<dbReference type="HOGENOM" id="CLU_064244_2_0_0"/>
<evidence type="ECO:0000313" key="7">
    <source>
        <dbReference type="Proteomes" id="UP000014227"/>
    </source>
</evidence>
<dbReference type="InParanoid" id="S0EUX2"/>
<keyword evidence="4" id="KW-0460">Magnesium</keyword>
<dbReference type="EMBL" id="HF951689">
    <property type="protein sequence ID" value="CCW35518.1"/>
    <property type="molecule type" value="Genomic_DNA"/>
</dbReference>
<keyword evidence="5" id="KW-0119">Carbohydrate metabolism</keyword>
<dbReference type="SUPFAM" id="SSF88713">
    <property type="entry name" value="Glycoside hydrolase/deacetylase"/>
    <property type="match status" value="1"/>
</dbReference>
<dbReference type="InterPro" id="IPR006879">
    <property type="entry name" value="YdjC-like"/>
</dbReference>
<dbReference type="PANTHER" id="PTHR31609">
    <property type="entry name" value="YDJC DEACETYLASE FAMILY MEMBER"/>
    <property type="match status" value="1"/>
</dbReference>
<evidence type="ECO:0000313" key="6">
    <source>
        <dbReference type="EMBL" id="CCW35518.1"/>
    </source>
</evidence>
<sequence>MQRFLILNADDFGLSPRVNDAVLRAHTQGVLTSASLMVTEPGFHEALQIAQTHPTLGVGLHIVVSCDHALLPPKSIPHIVNSNGRFGADPLRVGLRYALSKAAQKELYHEMEAQFARFAATGLPWSHVDGHQHMHLHPAVLDPFLALCRAYNIYRIRLPFEEFFAHWRNGGDHVNLNIGAALFLRLLRRRALRILHAVLADNDRQPSFFYCDRVYGQLQSGNMHLNYVVKLLQRLEGATNEIYFHPGTDYAKKLPKELQPPSVEDVELHALLHPSVRTQIAVLELQTGTYIEAEQFASRKAIANTTIKS</sequence>
<reference evidence="7" key="1">
    <citation type="submission" date="2013-03" db="EMBL/GenBank/DDBJ databases">
        <title>Genome sequence of Chthonomonas calidirosea, the first sequenced genome from the Armatimonadetes phylum (formally candidate division OP10).</title>
        <authorList>
            <person name="Lee K.C.Y."/>
            <person name="Morgan X.C."/>
            <person name="Dunfield P.F."/>
            <person name="Tamas I."/>
            <person name="Houghton K.M."/>
            <person name="Vyssotski M."/>
            <person name="Ryan J.L.J."/>
            <person name="Lagutin K."/>
            <person name="McDonald I.R."/>
            <person name="Stott M.B."/>
        </authorList>
    </citation>
    <scope>NUCLEOTIDE SEQUENCE [LARGE SCALE GENOMIC DNA]</scope>
    <source>
        <strain evidence="7">DSM 23976 / ICMP 18418 / T49</strain>
    </source>
</reference>
<dbReference type="PATRIC" id="fig|1303518.3.peg.1759"/>
<dbReference type="NCBIfam" id="TIGR03473">
    <property type="entry name" value="HpnK"/>
    <property type="match status" value="1"/>
</dbReference>
<accession>S0EUX2</accession>
<dbReference type="InterPro" id="IPR017836">
    <property type="entry name" value="Hopanoid_biosynth-assoc_HpnK"/>
</dbReference>
<dbReference type="Gene3D" id="3.20.20.370">
    <property type="entry name" value="Glycoside hydrolase/deacetylase"/>
    <property type="match status" value="1"/>
</dbReference>
<evidence type="ECO:0000256" key="2">
    <source>
        <dbReference type="ARBA" id="ARBA00022723"/>
    </source>
</evidence>
<organism evidence="6 7">
    <name type="scientific">Chthonomonas calidirosea (strain DSM 23976 / ICMP 18418 / T49)</name>
    <dbReference type="NCBI Taxonomy" id="1303518"/>
    <lineage>
        <taxon>Bacteria</taxon>
        <taxon>Bacillati</taxon>
        <taxon>Armatimonadota</taxon>
        <taxon>Chthonomonadia</taxon>
        <taxon>Chthonomonadales</taxon>
        <taxon>Chthonomonadaceae</taxon>
        <taxon>Chthonomonas</taxon>
    </lineage>
</organism>
<dbReference type="eggNOG" id="COG3394">
    <property type="taxonomic scope" value="Bacteria"/>
</dbReference>
<gene>
    <name evidence="6" type="ORF">CCALI_01705</name>
</gene>
<dbReference type="STRING" id="454171.CP488_02387"/>
<dbReference type="GO" id="GO:0016787">
    <property type="term" value="F:hydrolase activity"/>
    <property type="evidence" value="ECO:0007669"/>
    <property type="project" value="UniProtKB-KW"/>
</dbReference>
<keyword evidence="3" id="KW-0378">Hydrolase</keyword>